<evidence type="ECO:0000313" key="1">
    <source>
        <dbReference type="EMBL" id="KAA1069481.1"/>
    </source>
</evidence>
<reference evidence="1 2" key="1">
    <citation type="submission" date="2019-05" db="EMBL/GenBank/DDBJ databases">
        <title>Emergence of the Ug99 lineage of the wheat stem rust pathogen through somatic hybridization.</title>
        <authorList>
            <person name="Li F."/>
            <person name="Upadhyaya N.M."/>
            <person name="Sperschneider J."/>
            <person name="Matny O."/>
            <person name="Nguyen-Phuc H."/>
            <person name="Mago R."/>
            <person name="Raley C."/>
            <person name="Miller M.E."/>
            <person name="Silverstein K.A.T."/>
            <person name="Henningsen E."/>
            <person name="Hirsch C.D."/>
            <person name="Visser B."/>
            <person name="Pretorius Z.A."/>
            <person name="Steffenson B.J."/>
            <person name="Schwessinger B."/>
            <person name="Dodds P.N."/>
            <person name="Figueroa M."/>
        </authorList>
    </citation>
    <scope>NUCLEOTIDE SEQUENCE [LARGE SCALE GENOMIC DNA]</scope>
    <source>
        <strain evidence="1">21-0</strain>
    </source>
</reference>
<keyword evidence="2" id="KW-1185">Reference proteome</keyword>
<dbReference type="AlphaFoldDB" id="A0A5B0LYJ8"/>
<dbReference type="EMBL" id="VSWC01000183">
    <property type="protein sequence ID" value="KAA1069481.1"/>
    <property type="molecule type" value="Genomic_DNA"/>
</dbReference>
<sequence>MDMKHQHNHVLAELKKIFATWSQATLDNSYISPAAAYKTPPLGAPSRRKHLPPSPFLTSSILDRTF</sequence>
<name>A0A5B0LYJ8_PUCGR</name>
<organism evidence="1 2">
    <name type="scientific">Puccinia graminis f. sp. tritici</name>
    <dbReference type="NCBI Taxonomy" id="56615"/>
    <lineage>
        <taxon>Eukaryota</taxon>
        <taxon>Fungi</taxon>
        <taxon>Dikarya</taxon>
        <taxon>Basidiomycota</taxon>
        <taxon>Pucciniomycotina</taxon>
        <taxon>Pucciniomycetes</taxon>
        <taxon>Pucciniales</taxon>
        <taxon>Pucciniaceae</taxon>
        <taxon>Puccinia</taxon>
    </lineage>
</organism>
<accession>A0A5B0LYJ8</accession>
<gene>
    <name evidence="1" type="ORF">PGT21_026051</name>
</gene>
<protein>
    <submittedName>
        <fullName evidence="1">Uncharacterized protein</fullName>
    </submittedName>
</protein>
<comment type="caution">
    <text evidence="1">The sequence shown here is derived from an EMBL/GenBank/DDBJ whole genome shotgun (WGS) entry which is preliminary data.</text>
</comment>
<evidence type="ECO:0000313" key="2">
    <source>
        <dbReference type="Proteomes" id="UP000324748"/>
    </source>
</evidence>
<proteinExistence type="predicted"/>
<dbReference type="Proteomes" id="UP000324748">
    <property type="component" value="Unassembled WGS sequence"/>
</dbReference>